<dbReference type="SUPFAM" id="SSF53850">
    <property type="entry name" value="Periplasmic binding protein-like II"/>
    <property type="match status" value="1"/>
</dbReference>
<keyword evidence="3" id="KW-1185">Reference proteome</keyword>
<dbReference type="Proteomes" id="UP000197446">
    <property type="component" value="Unassembled WGS sequence"/>
</dbReference>
<evidence type="ECO:0000256" key="1">
    <source>
        <dbReference type="SAM" id="SignalP"/>
    </source>
</evidence>
<dbReference type="Gene3D" id="3.40.190.10">
    <property type="entry name" value="Periplasmic binding protein-like II"/>
    <property type="match status" value="2"/>
</dbReference>
<evidence type="ECO:0000313" key="2">
    <source>
        <dbReference type="EMBL" id="OWR03495.1"/>
    </source>
</evidence>
<evidence type="ECO:0008006" key="4">
    <source>
        <dbReference type="Google" id="ProtNLM"/>
    </source>
</evidence>
<name>A0A254N658_9BURK</name>
<dbReference type="EMBL" id="NISI01000005">
    <property type="protein sequence ID" value="OWR03495.1"/>
    <property type="molecule type" value="Genomic_DNA"/>
</dbReference>
<dbReference type="OrthoDB" id="5456414at2"/>
<feature type="chain" id="PRO_5012716265" description="Solute-binding protein family 3/N-terminal domain-containing protein" evidence="1">
    <location>
        <begin position="27"/>
        <end position="249"/>
    </location>
</feature>
<evidence type="ECO:0000313" key="3">
    <source>
        <dbReference type="Proteomes" id="UP000197446"/>
    </source>
</evidence>
<gene>
    <name evidence="2" type="ORF">CDO81_13440</name>
</gene>
<feature type="signal peptide" evidence="1">
    <location>
        <begin position="1"/>
        <end position="26"/>
    </location>
</feature>
<protein>
    <recommendedName>
        <fullName evidence="4">Solute-binding protein family 3/N-terminal domain-containing protein</fullName>
    </recommendedName>
</protein>
<reference evidence="2 3" key="1">
    <citation type="journal article" date="2007" name="Int. J. Syst. Evol. Microbiol.">
        <title>Description of Pelomonas aquatica sp. nov. and Pelomonas puraquae sp. nov., isolated from industrial and haemodialysis water.</title>
        <authorList>
            <person name="Gomila M."/>
            <person name="Bowien B."/>
            <person name="Falsen E."/>
            <person name="Moore E.R."/>
            <person name="Lalucat J."/>
        </authorList>
    </citation>
    <scope>NUCLEOTIDE SEQUENCE [LARGE SCALE GENOMIC DNA]</scope>
    <source>
        <strain evidence="2 3">CCUG 52769</strain>
    </source>
</reference>
<dbReference type="AlphaFoldDB" id="A0A254N658"/>
<proteinExistence type="predicted"/>
<accession>A0A254N658</accession>
<sequence>MLRHLLPALLSALLSAMMAAPAPLRAQEAVMPVQHIPLPGSGPDGTPPLPMAGRTTVWAQRAGLALTWEAVPLKRSLQELARNERPFCVLGLFDTPERRRFARFSLPIHQEEQQVFIAARRAEATLRSIGSAREAVLSAPLSLLVYDGVAYGGPLDDWIAQRRPPPVRASAGASRLSTMLARGHADFSIGVASELRDLQRQGVADAGDLVSVLLPGMPPPPRRHLACSLKVPPAWLQRFDAQVRASPPP</sequence>
<keyword evidence="1" id="KW-0732">Signal</keyword>
<organism evidence="2 3">
    <name type="scientific">Roseateles puraquae</name>
    <dbReference type="NCBI Taxonomy" id="431059"/>
    <lineage>
        <taxon>Bacteria</taxon>
        <taxon>Pseudomonadati</taxon>
        <taxon>Pseudomonadota</taxon>
        <taxon>Betaproteobacteria</taxon>
        <taxon>Burkholderiales</taxon>
        <taxon>Sphaerotilaceae</taxon>
        <taxon>Roseateles</taxon>
    </lineage>
</organism>
<comment type="caution">
    <text evidence="2">The sequence shown here is derived from an EMBL/GenBank/DDBJ whole genome shotgun (WGS) entry which is preliminary data.</text>
</comment>
<dbReference type="RefSeq" id="WP_088483731.1">
    <property type="nucleotide sequence ID" value="NZ_NISI01000005.1"/>
</dbReference>